<gene>
    <name evidence="2" type="ORF">D7V94_18630</name>
</gene>
<sequence length="447" mass="52157">MIAYMPTIYPDELGYSWFCRYYVHSGCFSHKMALQELYCKKSDYLNKEFIGNLNSGAMEKIEKIYPMDELVLDHTMYPQYARFIPLEQKKDALYRLGHEPCDVHHLFCVLPRNKGEQCLKFCPMCAREDRERYGEAYWHRKHQIRNVSICTKHKCRLKESTVPAKSEQSFTFCPAESYIGNEEAVVESDPLVIQFASYLDSVFDAPMDFENDVPISAILYDGMSRTKYLKPSGRSRYTKMLADDMGEFYRSMGICSIASIYQIQKALLGKLSDFTVICQIAFYLGMEIEELINPSLTVEQIQKEQESHYMRDVAPVDWELLDMETAPVLEKFAKGVYDGTGNENGRPERVSEKLVYREMGLLGHQLENMPRCKTIMERYAESYPESWARKIIWAYRKLEEEGKPFYWTDIRKISGVKKKNLQVVIPYLMKHADVETVDRIVKLLNVC</sequence>
<dbReference type="Proteomes" id="UP000280696">
    <property type="component" value="Unassembled WGS sequence"/>
</dbReference>
<dbReference type="InterPro" id="IPR009492">
    <property type="entry name" value="TniQ"/>
</dbReference>
<reference evidence="2 3" key="1">
    <citation type="submission" date="2018-09" db="EMBL/GenBank/DDBJ databases">
        <title>Murine metabolic-syndrome-specific gut microbial biobank.</title>
        <authorList>
            <person name="Liu C."/>
        </authorList>
    </citation>
    <scope>NUCLEOTIDE SEQUENCE [LARGE SCALE GENOMIC DNA]</scope>
    <source>
        <strain evidence="2 3">0.1xD8-82</strain>
    </source>
</reference>
<dbReference type="Pfam" id="PF06527">
    <property type="entry name" value="TniQ"/>
    <property type="match status" value="1"/>
</dbReference>
<accession>A0A3A9AMN4</accession>
<name>A0A3A9AMN4_9FIRM</name>
<dbReference type="AlphaFoldDB" id="A0A3A9AMN4"/>
<feature type="domain" description="TniQ" evidence="1">
    <location>
        <begin position="4"/>
        <end position="157"/>
    </location>
</feature>
<proteinExistence type="predicted"/>
<evidence type="ECO:0000313" key="2">
    <source>
        <dbReference type="EMBL" id="RKI88763.1"/>
    </source>
</evidence>
<dbReference type="EMBL" id="RAYQ01000024">
    <property type="protein sequence ID" value="RKI88763.1"/>
    <property type="molecule type" value="Genomic_DNA"/>
</dbReference>
<dbReference type="RefSeq" id="WP_120471815.1">
    <property type="nucleotide sequence ID" value="NZ_RAYQ01000024.1"/>
</dbReference>
<evidence type="ECO:0000259" key="1">
    <source>
        <dbReference type="Pfam" id="PF06527"/>
    </source>
</evidence>
<dbReference type="OrthoDB" id="470139at2"/>
<keyword evidence="3" id="KW-1185">Reference proteome</keyword>
<comment type="caution">
    <text evidence="2">The sequence shown here is derived from an EMBL/GenBank/DDBJ whole genome shotgun (WGS) entry which is preliminary data.</text>
</comment>
<evidence type="ECO:0000313" key="3">
    <source>
        <dbReference type="Proteomes" id="UP000280696"/>
    </source>
</evidence>
<protein>
    <recommendedName>
        <fullName evidence="1">TniQ domain-containing protein</fullName>
    </recommendedName>
</protein>
<organism evidence="2 3">
    <name type="scientific">Parablautia intestinalis</name>
    <dbReference type="NCBI Taxonomy" id="2320100"/>
    <lineage>
        <taxon>Bacteria</taxon>
        <taxon>Bacillati</taxon>
        <taxon>Bacillota</taxon>
        <taxon>Clostridia</taxon>
        <taxon>Lachnospirales</taxon>
        <taxon>Lachnospiraceae</taxon>
        <taxon>Parablautia</taxon>
    </lineage>
</organism>